<keyword evidence="1" id="KW-1133">Transmembrane helix</keyword>
<evidence type="ECO:0000313" key="2">
    <source>
        <dbReference type="EMBL" id="MFC5540704.1"/>
    </source>
</evidence>
<name>A0ABW0R7L1_9BACL</name>
<accession>A0ABW0R7L1</accession>
<reference evidence="3" key="1">
    <citation type="journal article" date="2019" name="Int. J. Syst. Evol. Microbiol.">
        <title>The Global Catalogue of Microorganisms (GCM) 10K type strain sequencing project: providing services to taxonomists for standard genome sequencing and annotation.</title>
        <authorList>
            <consortium name="The Broad Institute Genomics Platform"/>
            <consortium name="The Broad Institute Genome Sequencing Center for Infectious Disease"/>
            <person name="Wu L."/>
            <person name="Ma J."/>
        </authorList>
    </citation>
    <scope>NUCLEOTIDE SEQUENCE [LARGE SCALE GENOMIC DNA]</scope>
    <source>
        <strain evidence="3">CCUG 56331</strain>
    </source>
</reference>
<feature type="transmembrane region" description="Helical" evidence="1">
    <location>
        <begin position="26"/>
        <end position="41"/>
    </location>
</feature>
<dbReference type="EMBL" id="JBHSNQ010000034">
    <property type="protein sequence ID" value="MFC5540704.1"/>
    <property type="molecule type" value="Genomic_DNA"/>
</dbReference>
<evidence type="ECO:0000313" key="3">
    <source>
        <dbReference type="Proteomes" id="UP001595978"/>
    </source>
</evidence>
<dbReference type="RefSeq" id="WP_281275674.1">
    <property type="nucleotide sequence ID" value="NZ_JBHSNQ010000034.1"/>
</dbReference>
<keyword evidence="1" id="KW-0812">Transmembrane</keyword>
<keyword evidence="1" id="KW-0472">Membrane</keyword>
<feature type="transmembrane region" description="Helical" evidence="1">
    <location>
        <begin position="5"/>
        <end position="20"/>
    </location>
</feature>
<evidence type="ECO:0000256" key="1">
    <source>
        <dbReference type="SAM" id="Phobius"/>
    </source>
</evidence>
<sequence length="43" mass="5200">MRQACIYFILLFILAFFFIYDREPLQSVQFSIIMSGLLLLIRR</sequence>
<proteinExistence type="predicted"/>
<gene>
    <name evidence="2" type="ORF">ACFPOH_02775</name>
</gene>
<organism evidence="2 3">
    <name type="scientific">Ureibacillus suwonensis</name>
    <dbReference type="NCBI Taxonomy" id="313007"/>
    <lineage>
        <taxon>Bacteria</taxon>
        <taxon>Bacillati</taxon>
        <taxon>Bacillota</taxon>
        <taxon>Bacilli</taxon>
        <taxon>Bacillales</taxon>
        <taxon>Caryophanaceae</taxon>
        <taxon>Ureibacillus</taxon>
    </lineage>
</organism>
<keyword evidence="3" id="KW-1185">Reference proteome</keyword>
<comment type="caution">
    <text evidence="2">The sequence shown here is derived from an EMBL/GenBank/DDBJ whole genome shotgun (WGS) entry which is preliminary data.</text>
</comment>
<dbReference type="Proteomes" id="UP001595978">
    <property type="component" value="Unassembled WGS sequence"/>
</dbReference>
<protein>
    <submittedName>
        <fullName evidence="2">Uncharacterized protein</fullName>
    </submittedName>
</protein>